<dbReference type="PANTHER" id="PTHR24269">
    <property type="entry name" value="KREMEN PROTEIN"/>
    <property type="match status" value="1"/>
</dbReference>
<evidence type="ECO:0000313" key="10">
    <source>
        <dbReference type="Proteomes" id="UP000799770"/>
    </source>
</evidence>
<accession>A0A6A5YPX0</accession>
<evidence type="ECO:0000256" key="5">
    <source>
        <dbReference type="ARBA" id="ARBA00023136"/>
    </source>
</evidence>
<reference evidence="9" key="1">
    <citation type="journal article" date="2020" name="Stud. Mycol.">
        <title>101 Dothideomycetes genomes: a test case for predicting lifestyles and emergence of pathogens.</title>
        <authorList>
            <person name="Haridas S."/>
            <person name="Albert R."/>
            <person name="Binder M."/>
            <person name="Bloem J."/>
            <person name="Labutti K."/>
            <person name="Salamov A."/>
            <person name="Andreopoulos B."/>
            <person name="Baker S."/>
            <person name="Barry K."/>
            <person name="Bills G."/>
            <person name="Bluhm B."/>
            <person name="Cannon C."/>
            <person name="Castanera R."/>
            <person name="Culley D."/>
            <person name="Daum C."/>
            <person name="Ezra D."/>
            <person name="Gonzalez J."/>
            <person name="Henrissat B."/>
            <person name="Kuo A."/>
            <person name="Liang C."/>
            <person name="Lipzen A."/>
            <person name="Lutzoni F."/>
            <person name="Magnuson J."/>
            <person name="Mondo S."/>
            <person name="Nolan M."/>
            <person name="Ohm R."/>
            <person name="Pangilinan J."/>
            <person name="Park H.-J."/>
            <person name="Ramirez L."/>
            <person name="Alfaro M."/>
            <person name="Sun H."/>
            <person name="Tritt A."/>
            <person name="Yoshinaga Y."/>
            <person name="Zwiers L.-H."/>
            <person name="Turgeon B."/>
            <person name="Goodwin S."/>
            <person name="Spatafora J."/>
            <person name="Crous P."/>
            <person name="Grigoriev I."/>
        </authorList>
    </citation>
    <scope>NUCLEOTIDE SEQUENCE</scope>
    <source>
        <strain evidence="9">CBS 627.86</strain>
    </source>
</reference>
<evidence type="ECO:0000256" key="1">
    <source>
        <dbReference type="ARBA" id="ARBA00004167"/>
    </source>
</evidence>
<comment type="subcellular location">
    <subcellularLocation>
        <location evidence="1">Membrane</location>
        <topology evidence="1">Single-pass membrane protein</topology>
    </subcellularLocation>
</comment>
<dbReference type="PANTHER" id="PTHR24269:SF16">
    <property type="entry name" value="PROTEIN SLG1"/>
    <property type="match status" value="1"/>
</dbReference>
<evidence type="ECO:0000256" key="3">
    <source>
        <dbReference type="ARBA" id="ARBA00022729"/>
    </source>
</evidence>
<protein>
    <submittedName>
        <fullName evidence="9">WSC domain-containing protein</fullName>
    </submittedName>
</protein>
<feature type="domain" description="WSC" evidence="8">
    <location>
        <begin position="1249"/>
        <end position="1347"/>
    </location>
</feature>
<dbReference type="InterPro" id="IPR051836">
    <property type="entry name" value="Kremen_rcpt"/>
</dbReference>
<proteinExistence type="predicted"/>
<gene>
    <name evidence="9" type="ORF">BDV96DRAFT_692537</name>
</gene>
<keyword evidence="5" id="KW-0472">Membrane</keyword>
<evidence type="ECO:0000256" key="2">
    <source>
        <dbReference type="ARBA" id="ARBA00022692"/>
    </source>
</evidence>
<dbReference type="Gene3D" id="2.60.40.10">
    <property type="entry name" value="Immunoglobulins"/>
    <property type="match status" value="1"/>
</dbReference>
<evidence type="ECO:0000256" key="4">
    <source>
        <dbReference type="ARBA" id="ARBA00022989"/>
    </source>
</evidence>
<feature type="domain" description="WSC" evidence="8">
    <location>
        <begin position="1365"/>
        <end position="1463"/>
    </location>
</feature>
<name>A0A6A5YPX0_9PLEO</name>
<sequence length="1480" mass="158747">MPSIRFRPLPMRSFLLALTNLFFVVHISALADTDTVTWGGDNTRAGYQTNHNMDPNVVSGSDFGQIFKTLLPGNFNNLGPEQIYSQPLVYTGDDGVQYVYIATTQNNIYKLNAKTGAIVANRNLHVPFLQVELESCVDINPMIGVTATGVIDPTTGIWYLTAKTYADRFQDGNFSPTNPPGRLNGCYWQHAVHTEDLSEAKNWPVLIDGTVFRNNPNRMFIGGNQHSRPGALLVGDYVYTGYASHCIQYNYTGAIIGFNKTSGKIIEAFATQGGPEPNTVKGGGIWMSGGGLAYDGKGSMYFATGNGYASQLKATGNSVPGRSPPTSLEEAAVNAKINDDGTLTVTDFFMPWEKTQLDGADRDLGTSPLVILPSDVFSCPNHRRIGVVTGKTGKTYWLNLDNLGGYQNGPNALDAVIQTFQNENSVYAGAGVLPLGGGYIYIPVTQYQTHVFQFSCNSAGNAVFTKVGDTPEKNAYILGTGHGTTTSLDGQEGTGLLWISDAQGPELRIYDPIPPGGSGPLNLLNSFQIDAVTKFTRPVFGDGTVYIGTTKGYLYGFGNPSTPALNCSAPASFGNLIINSASTTMTVTCTALITINLVNNITLDSNSFNLSNAPFLPFTLSIGRSFSFNVTFAPVNVGSQSDDIVISTTNAQAGYSGTIRVTLRGTGQSLNPLLAIVPNIIQFNAIAGNPSDEQTSLFWNFGDTLLTFTNISFSQVSASGPWVAPTTTTDGNLQVGNFVFVSLPTTLPAGSSASIGIIYSPSVPGNDTVYVKGFSDGGTAVLNVYGTAGTNPKAVIEFQTTDGSGWVSYSNTSPFTFGTVYEATGRILKMRIRNGGGSNAVPLSITVSKPPYGIPGIIGKSNNIDLAEGTTIFAAQSQSADMFCSVPKSQVNVPSYNGFTVWTLNTNDPNLGKLDIQFFCNAVAGQVGPLLSNGSASWPYVGCFKENNPGRQLATLAYSDTANQTDGRCISTCASAGWIFAGTQYSQECWCGNAIPIQLDPDSACNYGCTGNVNQTCGGDGILHDTPHMSLFADSTKFNGNTTSPPLLLTPNVGMYNFIGCYADVSGKTLTTKQTTSNIMTVEACQAYCSAYTYFGLEFSAECYCGNALNSASTVQNSTQCNMPCKGSNSEYCGASNRMQVYQANRILPSSSIASSLFVGIKWVYFELVIRLDFLYVYIALIIGHVINEFFARLINIINFISLEHFFDNSVDYYTCILISRQHIKWDRINIFLNNCGFQHDHDIYWFGSYNYVGCWAEASAPLISGRAINALGIYKNTTSMTPSLCAAYCFQYAYFGVEYSTECWCGPYLNSNTSIATNQADCNMPCSGDSTQICGAALRLSLYRSTDPSKTSTDPVVPGPKIGNYSYAYCSVDSASNTRLLGTQLVNDTMSTTTCLAAAEAGNYAYAGLEYGRECWLGNTLSGNNTVTGNVRTAEDDCKLTCVGARGELCGGASRLNLWVRNVTGAEMGTRTPRVCGHE</sequence>
<evidence type="ECO:0000256" key="7">
    <source>
        <dbReference type="SAM" id="SignalP"/>
    </source>
</evidence>
<keyword evidence="10" id="KW-1185">Reference proteome</keyword>
<keyword evidence="6" id="KW-0325">Glycoprotein</keyword>
<dbReference type="GO" id="GO:0005886">
    <property type="term" value="C:plasma membrane"/>
    <property type="evidence" value="ECO:0007669"/>
    <property type="project" value="TreeGrafter"/>
</dbReference>
<evidence type="ECO:0000313" key="9">
    <source>
        <dbReference type="EMBL" id="KAF2108754.1"/>
    </source>
</evidence>
<feature type="domain" description="WSC" evidence="8">
    <location>
        <begin position="937"/>
        <end position="1029"/>
    </location>
</feature>
<dbReference type="Proteomes" id="UP000799770">
    <property type="component" value="Unassembled WGS sequence"/>
</dbReference>
<dbReference type="Pfam" id="PF01822">
    <property type="entry name" value="WSC"/>
    <property type="match status" value="4"/>
</dbReference>
<keyword evidence="4" id="KW-1133">Transmembrane helix</keyword>
<dbReference type="OrthoDB" id="5985073at2759"/>
<organism evidence="9 10">
    <name type="scientific">Lophiotrema nucula</name>
    <dbReference type="NCBI Taxonomy" id="690887"/>
    <lineage>
        <taxon>Eukaryota</taxon>
        <taxon>Fungi</taxon>
        <taxon>Dikarya</taxon>
        <taxon>Ascomycota</taxon>
        <taxon>Pezizomycotina</taxon>
        <taxon>Dothideomycetes</taxon>
        <taxon>Pleosporomycetidae</taxon>
        <taxon>Pleosporales</taxon>
        <taxon>Lophiotremataceae</taxon>
        <taxon>Lophiotrema</taxon>
    </lineage>
</organism>
<evidence type="ECO:0000256" key="6">
    <source>
        <dbReference type="ARBA" id="ARBA00023180"/>
    </source>
</evidence>
<keyword evidence="3 7" id="KW-0732">Signal</keyword>
<dbReference type="EMBL" id="ML977346">
    <property type="protein sequence ID" value="KAF2108754.1"/>
    <property type="molecule type" value="Genomic_DNA"/>
</dbReference>
<dbReference type="InterPro" id="IPR002889">
    <property type="entry name" value="WSC_carb-bd"/>
</dbReference>
<feature type="domain" description="WSC" evidence="8">
    <location>
        <begin position="1055"/>
        <end position="1145"/>
    </location>
</feature>
<evidence type="ECO:0000259" key="8">
    <source>
        <dbReference type="PROSITE" id="PS51212"/>
    </source>
</evidence>
<dbReference type="PROSITE" id="PS51212">
    <property type="entry name" value="WSC"/>
    <property type="match status" value="4"/>
</dbReference>
<dbReference type="SMART" id="SM00321">
    <property type="entry name" value="WSC"/>
    <property type="match status" value="4"/>
</dbReference>
<keyword evidence="2" id="KW-0812">Transmembrane</keyword>
<dbReference type="InterPro" id="IPR013783">
    <property type="entry name" value="Ig-like_fold"/>
</dbReference>
<feature type="chain" id="PRO_5025357255" evidence="7">
    <location>
        <begin position="30"/>
        <end position="1480"/>
    </location>
</feature>
<feature type="signal peptide" evidence="7">
    <location>
        <begin position="1"/>
        <end position="29"/>
    </location>
</feature>